<evidence type="ECO:0000313" key="1">
    <source>
        <dbReference type="EMBL" id="EMO89457.1"/>
    </source>
</evidence>
<dbReference type="AlphaFoldDB" id="M6Y553"/>
<reference evidence="1 2" key="1">
    <citation type="submission" date="2013-01" db="EMBL/GenBank/DDBJ databases">
        <authorList>
            <person name="Harkins D.M."/>
            <person name="Durkin A.S."/>
            <person name="Brinkac L.M."/>
            <person name="Haft D.H."/>
            <person name="Selengut J.D."/>
            <person name="Sanka R."/>
            <person name="DePew J."/>
            <person name="Purushe J."/>
            <person name="Whelen A.C."/>
            <person name="Vinetz J.M."/>
            <person name="Sutton G.G."/>
            <person name="Nierman W.C."/>
            <person name="Fouts D.E."/>
        </authorList>
    </citation>
    <scope>NUCLEOTIDE SEQUENCE [LARGE SCALE GENOMIC DNA]</scope>
    <source>
        <strain evidence="1 2">2001034031</strain>
    </source>
</reference>
<dbReference type="Proteomes" id="UP000012138">
    <property type="component" value="Unassembled WGS sequence"/>
</dbReference>
<proteinExistence type="predicted"/>
<name>M6Y553_9LEPT</name>
<accession>M6Y553</accession>
<protein>
    <submittedName>
        <fullName evidence="1">Uncharacterized protein</fullName>
    </submittedName>
</protein>
<evidence type="ECO:0000313" key="2">
    <source>
        <dbReference type="Proteomes" id="UP000012138"/>
    </source>
</evidence>
<gene>
    <name evidence="1" type="ORF">LEP1GSC024_1633</name>
</gene>
<sequence length="37" mass="4304">MLQAKKRTLAQIKNFNIYCFSNQLKTKVLKDFLGSRG</sequence>
<dbReference type="EMBL" id="AKXB02000093">
    <property type="protein sequence ID" value="EMO89457.1"/>
    <property type="molecule type" value="Genomic_DNA"/>
</dbReference>
<organism evidence="1 2">
    <name type="scientific">Leptospira noguchii str. 2001034031</name>
    <dbReference type="NCBI Taxonomy" id="1193053"/>
    <lineage>
        <taxon>Bacteria</taxon>
        <taxon>Pseudomonadati</taxon>
        <taxon>Spirochaetota</taxon>
        <taxon>Spirochaetia</taxon>
        <taxon>Leptospirales</taxon>
        <taxon>Leptospiraceae</taxon>
        <taxon>Leptospira</taxon>
    </lineage>
</organism>
<comment type="caution">
    <text evidence="1">The sequence shown here is derived from an EMBL/GenBank/DDBJ whole genome shotgun (WGS) entry which is preliminary data.</text>
</comment>